<comment type="caution">
    <text evidence="2">The sequence shown here is derived from an EMBL/GenBank/DDBJ whole genome shotgun (WGS) entry which is preliminary data.</text>
</comment>
<feature type="transmembrane region" description="Helical" evidence="1">
    <location>
        <begin position="51"/>
        <end position="68"/>
    </location>
</feature>
<evidence type="ECO:0008006" key="4">
    <source>
        <dbReference type="Google" id="ProtNLM"/>
    </source>
</evidence>
<proteinExistence type="predicted"/>
<gene>
    <name evidence="2" type="ORF">EI555_008364</name>
</gene>
<keyword evidence="1" id="KW-0472">Membrane</keyword>
<dbReference type="InterPro" id="IPR050578">
    <property type="entry name" value="MARVEL-CKLF_proteins"/>
</dbReference>
<dbReference type="AlphaFoldDB" id="A0A4U1EQE8"/>
<dbReference type="PANTHER" id="PTHR22776">
    <property type="entry name" value="MARVEL-CONTAINING POTENTIAL LIPID RAFT-ASSOCIATED PROTEIN"/>
    <property type="match status" value="1"/>
</dbReference>
<evidence type="ECO:0000313" key="2">
    <source>
        <dbReference type="EMBL" id="TKC38347.1"/>
    </source>
</evidence>
<protein>
    <recommendedName>
        <fullName evidence="4">MARVEL domain-containing protein</fullName>
    </recommendedName>
</protein>
<dbReference type="PANTHER" id="PTHR22776:SF4">
    <property type="entry name" value="PROTEOLIPID PROTEIN 2"/>
    <property type="match status" value="1"/>
</dbReference>
<feature type="transmembrane region" description="Helical" evidence="1">
    <location>
        <begin position="80"/>
        <end position="96"/>
    </location>
</feature>
<evidence type="ECO:0000256" key="1">
    <source>
        <dbReference type="SAM" id="Phobius"/>
    </source>
</evidence>
<feature type="transmembrane region" description="Helical" evidence="1">
    <location>
        <begin position="27"/>
        <end position="44"/>
    </location>
</feature>
<keyword evidence="1" id="KW-0812">Transmembrane</keyword>
<sequence>MADSQHTSAPHCWTTCTNFLCTQKGSLLFAEIILCLVILTLFSASTAGYSYLSVIELIFASIFFVVYMCDLHTKVQFIHWPWMAILYLITSIVVLVERGNRSRIIAGALGLIAKGLFGYDASVTFPLR</sequence>
<accession>A0A4U1EQE8</accession>
<reference evidence="3" key="1">
    <citation type="journal article" date="2019" name="IScience">
        <title>Narwhal Genome Reveals Long-Term Low Genetic Diversity despite Current Large Abundance Size.</title>
        <authorList>
            <person name="Westbury M.V."/>
            <person name="Petersen B."/>
            <person name="Garde E."/>
            <person name="Heide-Jorgensen M.P."/>
            <person name="Lorenzen E.D."/>
        </authorList>
    </citation>
    <scope>NUCLEOTIDE SEQUENCE [LARGE SCALE GENOMIC DNA]</scope>
</reference>
<dbReference type="GO" id="GO:0016020">
    <property type="term" value="C:membrane"/>
    <property type="evidence" value="ECO:0007669"/>
    <property type="project" value="TreeGrafter"/>
</dbReference>
<organism evidence="2 3">
    <name type="scientific">Monodon monoceros</name>
    <name type="common">Narwhal</name>
    <name type="synonym">Ceratodon monodon</name>
    <dbReference type="NCBI Taxonomy" id="40151"/>
    <lineage>
        <taxon>Eukaryota</taxon>
        <taxon>Metazoa</taxon>
        <taxon>Chordata</taxon>
        <taxon>Craniata</taxon>
        <taxon>Vertebrata</taxon>
        <taxon>Euteleostomi</taxon>
        <taxon>Mammalia</taxon>
        <taxon>Eutheria</taxon>
        <taxon>Laurasiatheria</taxon>
        <taxon>Artiodactyla</taxon>
        <taxon>Whippomorpha</taxon>
        <taxon>Cetacea</taxon>
        <taxon>Odontoceti</taxon>
        <taxon>Monodontidae</taxon>
        <taxon>Monodon</taxon>
    </lineage>
</organism>
<dbReference type="Proteomes" id="UP000308365">
    <property type="component" value="Unassembled WGS sequence"/>
</dbReference>
<name>A0A4U1EQE8_MONMO</name>
<dbReference type="EMBL" id="RWIC01001006">
    <property type="protein sequence ID" value="TKC38347.1"/>
    <property type="molecule type" value="Genomic_DNA"/>
</dbReference>
<evidence type="ECO:0000313" key="3">
    <source>
        <dbReference type="Proteomes" id="UP000308365"/>
    </source>
</evidence>
<keyword evidence="1" id="KW-1133">Transmembrane helix</keyword>